<accession>A0ABN3NA14</accession>
<organism evidence="10 11">
    <name type="scientific">Pilimelia columellifera subsp. columellifera</name>
    <dbReference type="NCBI Taxonomy" id="706583"/>
    <lineage>
        <taxon>Bacteria</taxon>
        <taxon>Bacillati</taxon>
        <taxon>Actinomycetota</taxon>
        <taxon>Actinomycetes</taxon>
        <taxon>Micromonosporales</taxon>
        <taxon>Micromonosporaceae</taxon>
        <taxon>Pilimelia</taxon>
    </lineage>
</organism>
<keyword evidence="5 7" id="KW-1133">Transmembrane helix</keyword>
<feature type="transmembrane region" description="Helical" evidence="7">
    <location>
        <begin position="74"/>
        <end position="99"/>
    </location>
</feature>
<dbReference type="Pfam" id="PF09335">
    <property type="entry name" value="VTT_dom"/>
    <property type="match status" value="1"/>
</dbReference>
<keyword evidence="4 7" id="KW-0812">Transmembrane</keyword>
<evidence type="ECO:0000256" key="4">
    <source>
        <dbReference type="ARBA" id="ARBA00022692"/>
    </source>
</evidence>
<comment type="similarity">
    <text evidence="2 7">Belongs to the TVP38/TMEM64 family.</text>
</comment>
<keyword evidence="3 7" id="KW-1003">Cell membrane</keyword>
<evidence type="ECO:0000256" key="8">
    <source>
        <dbReference type="SAM" id="MobiDB-lite"/>
    </source>
</evidence>
<feature type="domain" description="VTT" evidence="9">
    <location>
        <begin position="64"/>
        <end position="179"/>
    </location>
</feature>
<keyword evidence="11" id="KW-1185">Reference proteome</keyword>
<dbReference type="EMBL" id="BAAARY010000004">
    <property type="protein sequence ID" value="GAA2517343.1"/>
    <property type="molecule type" value="Genomic_DNA"/>
</dbReference>
<dbReference type="PANTHER" id="PTHR12677:SF59">
    <property type="entry name" value="GOLGI APPARATUS MEMBRANE PROTEIN TVP38-RELATED"/>
    <property type="match status" value="1"/>
</dbReference>
<evidence type="ECO:0000256" key="6">
    <source>
        <dbReference type="ARBA" id="ARBA00023136"/>
    </source>
</evidence>
<name>A0ABN3NA14_9ACTN</name>
<evidence type="ECO:0000256" key="7">
    <source>
        <dbReference type="RuleBase" id="RU366058"/>
    </source>
</evidence>
<feature type="transmembrane region" description="Helical" evidence="7">
    <location>
        <begin position="40"/>
        <end position="62"/>
    </location>
</feature>
<evidence type="ECO:0000313" key="11">
    <source>
        <dbReference type="Proteomes" id="UP001499978"/>
    </source>
</evidence>
<dbReference type="PANTHER" id="PTHR12677">
    <property type="entry name" value="GOLGI APPARATUS MEMBRANE PROTEIN TVP38-RELATED"/>
    <property type="match status" value="1"/>
</dbReference>
<dbReference type="InterPro" id="IPR032816">
    <property type="entry name" value="VTT_dom"/>
</dbReference>
<feature type="transmembrane region" description="Helical" evidence="7">
    <location>
        <begin position="187"/>
        <end position="207"/>
    </location>
</feature>
<keyword evidence="6 7" id="KW-0472">Membrane</keyword>
<evidence type="ECO:0000313" key="10">
    <source>
        <dbReference type="EMBL" id="GAA2517343.1"/>
    </source>
</evidence>
<dbReference type="InterPro" id="IPR015414">
    <property type="entry name" value="TMEM64"/>
</dbReference>
<comment type="subcellular location">
    <subcellularLocation>
        <location evidence="1 7">Cell membrane</location>
        <topology evidence="1 7">Multi-pass membrane protein</topology>
    </subcellularLocation>
</comment>
<evidence type="ECO:0000256" key="1">
    <source>
        <dbReference type="ARBA" id="ARBA00004651"/>
    </source>
</evidence>
<gene>
    <name evidence="10" type="ORF">GCM10010201_12710</name>
</gene>
<proteinExistence type="inferred from homology"/>
<dbReference type="Proteomes" id="UP001499978">
    <property type="component" value="Unassembled WGS sequence"/>
</dbReference>
<evidence type="ECO:0000256" key="3">
    <source>
        <dbReference type="ARBA" id="ARBA00022475"/>
    </source>
</evidence>
<evidence type="ECO:0000259" key="9">
    <source>
        <dbReference type="Pfam" id="PF09335"/>
    </source>
</evidence>
<sequence length="265" mass="26779">MPTTPIRRSPLRRLILLVAAVAALAAAATQLPLQTLQHDVIALGPAAPVAVIVAGALLVAVMMPRTAVSFACGALFGAAAGFGYAIVAAIVAATVTYLLGRWAGRGFIAARSGGRMDRIDSWIARRGVLAVVVTRLLPLAPYGLIGYAYGASTVRARHYFIGTLLGAAPSAFSYATIGAAVVSPGSMSPVTFIPVAIGMSVSSLAAWHWRRQATAGRGNPAATPAGPEQGVTASVIADATPAPRAAGRLEPGRPGLSTVAAPVAA</sequence>
<dbReference type="RefSeq" id="WP_344169699.1">
    <property type="nucleotide sequence ID" value="NZ_BAAARY010000004.1"/>
</dbReference>
<evidence type="ECO:0000256" key="2">
    <source>
        <dbReference type="ARBA" id="ARBA00008640"/>
    </source>
</evidence>
<evidence type="ECO:0000256" key="5">
    <source>
        <dbReference type="ARBA" id="ARBA00022989"/>
    </source>
</evidence>
<feature type="region of interest" description="Disordered" evidence="8">
    <location>
        <begin position="244"/>
        <end position="265"/>
    </location>
</feature>
<feature type="transmembrane region" description="Helical" evidence="7">
    <location>
        <begin position="159"/>
        <end position="181"/>
    </location>
</feature>
<protein>
    <recommendedName>
        <fullName evidence="7">TVP38/TMEM64 family membrane protein</fullName>
    </recommendedName>
</protein>
<reference evidence="10 11" key="1">
    <citation type="journal article" date="2019" name="Int. J. Syst. Evol. Microbiol.">
        <title>The Global Catalogue of Microorganisms (GCM) 10K type strain sequencing project: providing services to taxonomists for standard genome sequencing and annotation.</title>
        <authorList>
            <consortium name="The Broad Institute Genomics Platform"/>
            <consortium name="The Broad Institute Genome Sequencing Center for Infectious Disease"/>
            <person name="Wu L."/>
            <person name="Ma J."/>
        </authorList>
    </citation>
    <scope>NUCLEOTIDE SEQUENCE [LARGE SCALE GENOMIC DNA]</scope>
    <source>
        <strain evidence="10 11">JCM 3367</strain>
    </source>
</reference>
<feature type="transmembrane region" description="Helical" evidence="7">
    <location>
        <begin position="127"/>
        <end position="147"/>
    </location>
</feature>
<comment type="caution">
    <text evidence="10">The sequence shown here is derived from an EMBL/GenBank/DDBJ whole genome shotgun (WGS) entry which is preliminary data.</text>
</comment>